<protein>
    <recommendedName>
        <fullName evidence="1">AbiEi antitoxin N-terminal domain-containing protein</fullName>
    </recommendedName>
</protein>
<dbReference type="AlphaFoldDB" id="A0A3L8NZQ3"/>
<name>A0A3L8NZQ3_9ACTN</name>
<evidence type="ECO:0000313" key="3">
    <source>
        <dbReference type="Proteomes" id="UP000281708"/>
    </source>
</evidence>
<reference evidence="2 3" key="1">
    <citation type="submission" date="2018-10" db="EMBL/GenBank/DDBJ databases">
        <title>Marmoricola sp. 4Q3S-7 whole genome shotgun sequence.</title>
        <authorList>
            <person name="Li F."/>
        </authorList>
    </citation>
    <scope>NUCLEOTIDE SEQUENCE [LARGE SCALE GENOMIC DNA]</scope>
    <source>
        <strain evidence="2 3">4Q3S-7</strain>
    </source>
</reference>
<dbReference type="InterPro" id="IPR025159">
    <property type="entry name" value="AbiEi_N"/>
</dbReference>
<dbReference type="Gene3D" id="3.40.960.10">
    <property type="entry name" value="VSR Endonuclease"/>
    <property type="match status" value="1"/>
</dbReference>
<dbReference type="SUPFAM" id="SSF52980">
    <property type="entry name" value="Restriction endonuclease-like"/>
    <property type="match status" value="1"/>
</dbReference>
<dbReference type="Pfam" id="PF13338">
    <property type="entry name" value="AbiEi_4"/>
    <property type="match status" value="1"/>
</dbReference>
<comment type="caution">
    <text evidence="2">The sequence shown here is derived from an EMBL/GenBank/DDBJ whole genome shotgun (WGS) entry which is preliminary data.</text>
</comment>
<dbReference type="EMBL" id="RDBE01000010">
    <property type="protein sequence ID" value="RLV48142.1"/>
    <property type="molecule type" value="Genomic_DNA"/>
</dbReference>
<accession>A0A3L8NZQ3</accession>
<dbReference type="InterPro" id="IPR011335">
    <property type="entry name" value="Restrct_endonuc-II-like"/>
</dbReference>
<dbReference type="Proteomes" id="UP000281708">
    <property type="component" value="Unassembled WGS sequence"/>
</dbReference>
<gene>
    <name evidence="2" type="ORF">D9V37_18870</name>
</gene>
<evidence type="ECO:0000259" key="1">
    <source>
        <dbReference type="Pfam" id="PF13338"/>
    </source>
</evidence>
<proteinExistence type="predicted"/>
<evidence type="ECO:0000313" key="2">
    <source>
        <dbReference type="EMBL" id="RLV48142.1"/>
    </source>
</evidence>
<feature type="domain" description="AbiEi antitoxin N-terminal" evidence="1">
    <location>
        <begin position="12"/>
        <end position="47"/>
    </location>
</feature>
<organism evidence="2 3">
    <name type="scientific">Nocardioides mangrovicus</name>
    <dbReference type="NCBI Taxonomy" id="2478913"/>
    <lineage>
        <taxon>Bacteria</taxon>
        <taxon>Bacillati</taxon>
        <taxon>Actinomycetota</taxon>
        <taxon>Actinomycetes</taxon>
        <taxon>Propionibacteriales</taxon>
        <taxon>Nocardioidaceae</taxon>
        <taxon>Nocardioides</taxon>
    </lineage>
</organism>
<sequence>MATDLSDLLIDGVLLTREALAMGVEDKELTKAVRAGVLTRIRHGGYAATAEWNAAGPDRRHQLRYTAVLRLYGSHVALSHVSAVVAVGGPTWGMSTDLVHLTHLTTGSARKVAGVCHHRGRCDRDELIWNRTHWVTNGARTVLDVVATESFEVALVVACYFLHEGFADKEELLGRSISLRREWPSTLRAPLVLSLADERIESVGEARCWYLFWRSDFSMPVPQHKVYDHRGTFLGRVDFVWPDLGVIIEFDGAEKYLRYRRPGESVVDAVIRERRRENRIQEATGWDVIRLTWADLAYPDLVVERIEAVIARRARR</sequence>
<keyword evidence="3" id="KW-1185">Reference proteome</keyword>